<keyword evidence="2" id="KW-1185">Reference proteome</keyword>
<accession>A0A1G6WHF2</accession>
<organism evidence="1 2">
    <name type="scientific">Pricia antarctica</name>
    <dbReference type="NCBI Taxonomy" id="641691"/>
    <lineage>
        <taxon>Bacteria</taxon>
        <taxon>Pseudomonadati</taxon>
        <taxon>Bacteroidota</taxon>
        <taxon>Flavobacteriia</taxon>
        <taxon>Flavobacteriales</taxon>
        <taxon>Flavobacteriaceae</taxon>
        <taxon>Pricia</taxon>
    </lineage>
</organism>
<reference evidence="1 2" key="1">
    <citation type="submission" date="2016-10" db="EMBL/GenBank/DDBJ databases">
        <authorList>
            <person name="de Groot N.N."/>
        </authorList>
    </citation>
    <scope>NUCLEOTIDE SEQUENCE [LARGE SCALE GENOMIC DNA]</scope>
    <source>
        <strain evidence="1 2">DSM 23421</strain>
    </source>
</reference>
<dbReference type="RefSeq" id="WP_175455227.1">
    <property type="nucleotide sequence ID" value="NZ_FNAO01000001.1"/>
</dbReference>
<protein>
    <submittedName>
        <fullName evidence="1">Uncharacterized protein</fullName>
    </submittedName>
</protein>
<evidence type="ECO:0000313" key="2">
    <source>
        <dbReference type="Proteomes" id="UP000199109"/>
    </source>
</evidence>
<dbReference type="Proteomes" id="UP000199109">
    <property type="component" value="Unassembled WGS sequence"/>
</dbReference>
<dbReference type="AlphaFoldDB" id="A0A1G6WHF2"/>
<gene>
    <name evidence="1" type="ORF">SAMN05421636_101315</name>
</gene>
<evidence type="ECO:0000313" key="1">
    <source>
        <dbReference type="EMBL" id="SDD65214.1"/>
    </source>
</evidence>
<dbReference type="EMBL" id="FNAO01000001">
    <property type="protein sequence ID" value="SDD65214.1"/>
    <property type="molecule type" value="Genomic_DNA"/>
</dbReference>
<sequence length="54" mass="6172">MRKCILMFAFLVMVLLLAVFTDVKKNREFEHELGIGKDLTENTMLGTTSHDSVK</sequence>
<proteinExistence type="predicted"/>
<name>A0A1G6WHF2_9FLAO</name>